<keyword evidence="1" id="KW-1133">Transmembrane helix</keyword>
<feature type="transmembrane region" description="Helical" evidence="1">
    <location>
        <begin position="12"/>
        <end position="29"/>
    </location>
</feature>
<gene>
    <name evidence="2" type="ORF">UFOVP853_12</name>
</gene>
<keyword evidence="1" id="KW-0812">Transmembrane</keyword>
<reference evidence="2" key="1">
    <citation type="submission" date="2020-04" db="EMBL/GenBank/DDBJ databases">
        <authorList>
            <person name="Chiriac C."/>
            <person name="Salcher M."/>
            <person name="Ghai R."/>
            <person name="Kavagutti S V."/>
        </authorList>
    </citation>
    <scope>NUCLEOTIDE SEQUENCE</scope>
</reference>
<feature type="transmembrane region" description="Helical" evidence="1">
    <location>
        <begin position="35"/>
        <end position="51"/>
    </location>
</feature>
<protein>
    <submittedName>
        <fullName evidence="2">Uncharacterized protein</fullName>
    </submittedName>
</protein>
<keyword evidence="1" id="KW-0472">Membrane</keyword>
<name>A0A6J5P3Q8_9CAUD</name>
<evidence type="ECO:0000313" key="2">
    <source>
        <dbReference type="EMBL" id="CAB4166053.1"/>
    </source>
</evidence>
<evidence type="ECO:0000256" key="1">
    <source>
        <dbReference type="SAM" id="Phobius"/>
    </source>
</evidence>
<organism evidence="2">
    <name type="scientific">uncultured Caudovirales phage</name>
    <dbReference type="NCBI Taxonomy" id="2100421"/>
    <lineage>
        <taxon>Viruses</taxon>
        <taxon>Duplodnaviria</taxon>
        <taxon>Heunggongvirae</taxon>
        <taxon>Uroviricota</taxon>
        <taxon>Caudoviricetes</taxon>
        <taxon>Peduoviridae</taxon>
        <taxon>Maltschvirus</taxon>
        <taxon>Maltschvirus maltsch</taxon>
    </lineage>
</organism>
<dbReference type="EMBL" id="LR796791">
    <property type="protein sequence ID" value="CAB4166053.1"/>
    <property type="molecule type" value="Genomic_DNA"/>
</dbReference>
<proteinExistence type="predicted"/>
<sequence length="52" mass="5331">MNWLTTRLSEPSTYGGILALLSLIGLTLAPEQAQAITQAGVAIGGAIAAFCR</sequence>
<accession>A0A6J5P3Q8</accession>